<dbReference type="Gene3D" id="1.25.40.10">
    <property type="entry name" value="Tetratricopeptide repeat domain"/>
    <property type="match status" value="1"/>
</dbReference>
<proteinExistence type="predicted"/>
<evidence type="ECO:0000313" key="4">
    <source>
        <dbReference type="EMBL" id="MCM3713560.1"/>
    </source>
</evidence>
<evidence type="ECO:0000256" key="1">
    <source>
        <dbReference type="ARBA" id="ARBA00022737"/>
    </source>
</evidence>
<dbReference type="EMBL" id="JAMBOL010000003">
    <property type="protein sequence ID" value="MCM3713560.1"/>
    <property type="molecule type" value="Genomic_DNA"/>
</dbReference>
<keyword evidence="5" id="KW-1185">Reference proteome</keyword>
<dbReference type="PROSITE" id="PS50005">
    <property type="entry name" value="TPR"/>
    <property type="match status" value="1"/>
</dbReference>
<dbReference type="SMART" id="SM00028">
    <property type="entry name" value="TPR"/>
    <property type="match status" value="3"/>
</dbReference>
<evidence type="ECO:0000256" key="3">
    <source>
        <dbReference type="PROSITE-ProRule" id="PRU00339"/>
    </source>
</evidence>
<accession>A0A9X2DPE3</accession>
<organism evidence="4 5">
    <name type="scientific">Halalkalibacter oceani</name>
    <dbReference type="NCBI Taxonomy" id="1653776"/>
    <lineage>
        <taxon>Bacteria</taxon>
        <taxon>Bacillati</taxon>
        <taxon>Bacillota</taxon>
        <taxon>Bacilli</taxon>
        <taxon>Bacillales</taxon>
        <taxon>Bacillaceae</taxon>
        <taxon>Halalkalibacter</taxon>
    </lineage>
</organism>
<comment type="caution">
    <text evidence="4">The sequence shown here is derived from an EMBL/GenBank/DDBJ whole genome shotgun (WGS) entry which is preliminary data.</text>
</comment>
<dbReference type="Proteomes" id="UP001139179">
    <property type="component" value="Unassembled WGS sequence"/>
</dbReference>
<keyword evidence="1" id="KW-0677">Repeat</keyword>
<dbReference type="RefSeq" id="WP_251222370.1">
    <property type="nucleotide sequence ID" value="NZ_JAMBOL010000003.1"/>
</dbReference>
<dbReference type="PANTHER" id="PTHR44186">
    <property type="match status" value="1"/>
</dbReference>
<dbReference type="InterPro" id="IPR011990">
    <property type="entry name" value="TPR-like_helical_dom_sf"/>
</dbReference>
<dbReference type="PANTHER" id="PTHR44186:SF1">
    <property type="entry name" value="BARDET-BIEDL SYNDROME 4 PROTEIN"/>
    <property type="match status" value="1"/>
</dbReference>
<dbReference type="SUPFAM" id="SSF81901">
    <property type="entry name" value="HCP-like"/>
    <property type="match status" value="1"/>
</dbReference>
<reference evidence="4" key="1">
    <citation type="submission" date="2022-05" db="EMBL/GenBank/DDBJ databases">
        <title>Comparative Genomics of Spacecraft Associated Microbes.</title>
        <authorList>
            <person name="Tran M.T."/>
            <person name="Wright A."/>
            <person name="Seuylemezian A."/>
            <person name="Eisen J."/>
            <person name="Coil D."/>
        </authorList>
    </citation>
    <scope>NUCLEOTIDE SEQUENCE</scope>
    <source>
        <strain evidence="4">214.1.1</strain>
    </source>
</reference>
<dbReference type="InterPro" id="IPR019734">
    <property type="entry name" value="TPR_rpt"/>
</dbReference>
<protein>
    <submittedName>
        <fullName evidence="4">Tetratricopeptide repeat protein</fullName>
    </submittedName>
</protein>
<gene>
    <name evidence="4" type="ORF">M3202_05650</name>
</gene>
<evidence type="ECO:0000313" key="5">
    <source>
        <dbReference type="Proteomes" id="UP001139179"/>
    </source>
</evidence>
<sequence>MDWFTSWHSLYQQTEKKWAFLSPNEQKKQLTYLEETAGTLLDEWTQMDELVQKLRAEGTEQSDLLQYRSTGTVYYQLEMFAKAADTLQSEQASGDEDDLRLLYTGFAFLFANNEQKALELFLYLVQAARKKVFHHFAYVGLGCIHARRQCFEEATVCFERANQLITTADVVYNLGVCYYVQEAFHLAESYFLDYIEQVSEDEEAYFFLGCCQWLKGDKEAAWVSWLTSIHVAESTTSLLALAHVCEWHGYHQTAVHCYKRIQESEGLEQKVLHGLAWNYALAGEGKKAMVTFRKALQFDPFNSHIRSSISWLDEHWPEEEWRSLLGAGKNGLIN</sequence>
<feature type="repeat" description="TPR" evidence="3">
    <location>
        <begin position="269"/>
        <end position="302"/>
    </location>
</feature>
<evidence type="ECO:0000256" key="2">
    <source>
        <dbReference type="ARBA" id="ARBA00022803"/>
    </source>
</evidence>
<name>A0A9X2DPE3_9BACI</name>
<keyword evidence="2 3" id="KW-0802">TPR repeat</keyword>
<dbReference type="AlphaFoldDB" id="A0A9X2DPE3"/>